<dbReference type="AlphaFoldDB" id="A0AB34G4C5"/>
<evidence type="ECO:0000313" key="9">
    <source>
        <dbReference type="EMBL" id="KAJ6446304.1"/>
    </source>
</evidence>
<feature type="domain" description="DUF202" evidence="8">
    <location>
        <begin position="244"/>
        <end position="320"/>
    </location>
</feature>
<evidence type="ECO:0000256" key="1">
    <source>
        <dbReference type="ARBA" id="ARBA00004651"/>
    </source>
</evidence>
<feature type="compositionally biased region" description="Basic and acidic residues" evidence="6">
    <location>
        <begin position="208"/>
        <end position="219"/>
    </location>
</feature>
<accession>A0AB34G4C5</accession>
<comment type="caution">
    <text evidence="9">The sequence shown here is derived from an EMBL/GenBank/DDBJ whole genome shotgun (WGS) entry which is preliminary data.</text>
</comment>
<keyword evidence="3 7" id="KW-0812">Transmembrane</keyword>
<dbReference type="EMBL" id="JAQHRD010000001">
    <property type="protein sequence ID" value="KAJ6446304.1"/>
    <property type="molecule type" value="Genomic_DNA"/>
</dbReference>
<evidence type="ECO:0000256" key="2">
    <source>
        <dbReference type="ARBA" id="ARBA00022475"/>
    </source>
</evidence>
<keyword evidence="2" id="KW-1003">Cell membrane</keyword>
<feature type="compositionally biased region" description="Low complexity" evidence="6">
    <location>
        <begin position="124"/>
        <end position="136"/>
    </location>
</feature>
<evidence type="ECO:0000256" key="4">
    <source>
        <dbReference type="ARBA" id="ARBA00022989"/>
    </source>
</evidence>
<feature type="compositionally biased region" description="Polar residues" evidence="6">
    <location>
        <begin position="155"/>
        <end position="166"/>
    </location>
</feature>
<keyword evidence="5 7" id="KW-0472">Membrane</keyword>
<dbReference type="PANTHER" id="PTHR34187:SF2">
    <property type="entry name" value="DUF202 DOMAIN-CONTAINING PROTEIN"/>
    <property type="match status" value="1"/>
</dbReference>
<name>A0AB34G4C5_9HYPO</name>
<gene>
    <name evidence="9" type="ORF">O9K51_01075</name>
</gene>
<evidence type="ECO:0000256" key="3">
    <source>
        <dbReference type="ARBA" id="ARBA00022692"/>
    </source>
</evidence>
<feature type="transmembrane region" description="Helical" evidence="7">
    <location>
        <begin position="295"/>
        <end position="315"/>
    </location>
</feature>
<organism evidence="9 10">
    <name type="scientific">Purpureocillium lavendulum</name>
    <dbReference type="NCBI Taxonomy" id="1247861"/>
    <lineage>
        <taxon>Eukaryota</taxon>
        <taxon>Fungi</taxon>
        <taxon>Dikarya</taxon>
        <taxon>Ascomycota</taxon>
        <taxon>Pezizomycotina</taxon>
        <taxon>Sordariomycetes</taxon>
        <taxon>Hypocreomycetidae</taxon>
        <taxon>Hypocreales</taxon>
        <taxon>Ophiocordycipitaceae</taxon>
        <taxon>Purpureocillium</taxon>
    </lineage>
</organism>
<feature type="transmembrane region" description="Helical" evidence="7">
    <location>
        <begin position="336"/>
        <end position="358"/>
    </location>
</feature>
<dbReference type="GO" id="GO:0003677">
    <property type="term" value="F:DNA binding"/>
    <property type="evidence" value="ECO:0007669"/>
    <property type="project" value="UniProtKB-KW"/>
</dbReference>
<keyword evidence="9" id="KW-0238">DNA-binding</keyword>
<evidence type="ECO:0000313" key="10">
    <source>
        <dbReference type="Proteomes" id="UP001163105"/>
    </source>
</evidence>
<evidence type="ECO:0000256" key="7">
    <source>
        <dbReference type="SAM" id="Phobius"/>
    </source>
</evidence>
<dbReference type="InterPro" id="IPR003807">
    <property type="entry name" value="DUF202"/>
</dbReference>
<comment type="subcellular location">
    <subcellularLocation>
        <location evidence="1">Cell membrane</location>
        <topology evidence="1">Multi-pass membrane protein</topology>
    </subcellularLocation>
</comment>
<dbReference type="PANTHER" id="PTHR34187">
    <property type="entry name" value="FGR18P"/>
    <property type="match status" value="1"/>
</dbReference>
<dbReference type="InterPro" id="IPR052053">
    <property type="entry name" value="IM_YidH-like"/>
</dbReference>
<keyword evidence="10" id="KW-1185">Reference proteome</keyword>
<evidence type="ECO:0000256" key="5">
    <source>
        <dbReference type="ARBA" id="ARBA00023136"/>
    </source>
</evidence>
<protein>
    <submittedName>
        <fullName evidence="9">DNA-binding protein SMUBP-2</fullName>
    </submittedName>
</protein>
<sequence>MSPNRAMADARVAPTAAGDGEREGERSGAASGPPPPQGPGTETGTGTGTGPGPGQGLPPLQQHQSAPPTTTATAATTAPSRTVSFRNLHHHRRQSQSERISEILENARSRAESMSPEPGPATRQQSSGTPQQQQSGDEVSADELTGFMSRGSAHSYRTVQRVGTSRSKPRSIYDHPSQAPVDEDDGGPPTRRSTRRGSRGSTTGPAERNGRSIKGDGRYDTPWWRKPLGNFQSIELENKGSVARDHLALERTFLAWLRTSLAFASIGIAVTQLFRLNTSLSDTGSDIGSSTLRHLGKPLGATFLAISILTLLLGFRRYFHGQDWVIKGKFPASRGTIIIVAFVALAIMIVSLVVVIVIHPTEDMDL</sequence>
<feature type="region of interest" description="Disordered" evidence="6">
    <location>
        <begin position="1"/>
        <end position="219"/>
    </location>
</feature>
<keyword evidence="4 7" id="KW-1133">Transmembrane helix</keyword>
<feature type="compositionally biased region" description="Low complexity" evidence="6">
    <location>
        <begin position="57"/>
        <end position="79"/>
    </location>
</feature>
<feature type="compositionally biased region" description="Gly residues" evidence="6">
    <location>
        <begin position="41"/>
        <end position="55"/>
    </location>
</feature>
<dbReference type="Proteomes" id="UP001163105">
    <property type="component" value="Unassembled WGS sequence"/>
</dbReference>
<evidence type="ECO:0000256" key="6">
    <source>
        <dbReference type="SAM" id="MobiDB-lite"/>
    </source>
</evidence>
<reference evidence="9" key="1">
    <citation type="submission" date="2023-01" db="EMBL/GenBank/DDBJ databases">
        <title>The growth and conidiation of Purpureocillium lavendulum are regulated by nitrogen source and histone H3K14 acetylation.</title>
        <authorList>
            <person name="Tang P."/>
            <person name="Han J."/>
            <person name="Zhang C."/>
            <person name="Tang P."/>
            <person name="Qi F."/>
            <person name="Zhang K."/>
            <person name="Liang L."/>
        </authorList>
    </citation>
    <scope>NUCLEOTIDE SEQUENCE</scope>
    <source>
        <strain evidence="9">YMF1.00683</strain>
    </source>
</reference>
<evidence type="ECO:0000259" key="8">
    <source>
        <dbReference type="Pfam" id="PF02656"/>
    </source>
</evidence>
<dbReference type="Pfam" id="PF02656">
    <property type="entry name" value="DUF202"/>
    <property type="match status" value="1"/>
</dbReference>
<feature type="transmembrane region" description="Helical" evidence="7">
    <location>
        <begin position="253"/>
        <end position="275"/>
    </location>
</feature>
<dbReference type="GO" id="GO:0005886">
    <property type="term" value="C:plasma membrane"/>
    <property type="evidence" value="ECO:0007669"/>
    <property type="project" value="UniProtKB-SubCell"/>
</dbReference>
<proteinExistence type="predicted"/>
<feature type="compositionally biased region" description="Basic and acidic residues" evidence="6">
    <location>
        <begin position="95"/>
        <end position="111"/>
    </location>
</feature>